<name>A0A0E0I4Z8_ORYNI</name>
<evidence type="ECO:0000313" key="1">
    <source>
        <dbReference type="EnsemblPlants" id="ONIVA07G24300.1"/>
    </source>
</evidence>
<reference evidence="1" key="1">
    <citation type="submission" date="2015-04" db="UniProtKB">
        <authorList>
            <consortium name="EnsemblPlants"/>
        </authorList>
    </citation>
    <scope>IDENTIFICATION</scope>
    <source>
        <strain evidence="1">SL10</strain>
    </source>
</reference>
<dbReference type="Gramene" id="ONIVA07G24300.1">
    <property type="protein sequence ID" value="ONIVA07G24300.1"/>
    <property type="gene ID" value="ONIVA07G24300"/>
</dbReference>
<keyword evidence="2" id="KW-1185">Reference proteome</keyword>
<reference evidence="1" key="2">
    <citation type="submission" date="2018-04" db="EMBL/GenBank/DDBJ databases">
        <title>OnivRS2 (Oryza nivara Reference Sequence Version 2).</title>
        <authorList>
            <person name="Zhang J."/>
            <person name="Kudrna D."/>
            <person name="Lee S."/>
            <person name="Talag J."/>
            <person name="Rajasekar S."/>
            <person name="Welchert J."/>
            <person name="Hsing Y.-I."/>
            <person name="Wing R.A."/>
        </authorList>
    </citation>
    <scope>NUCLEOTIDE SEQUENCE [LARGE SCALE GENOMIC DNA]</scope>
    <source>
        <strain evidence="1">SL10</strain>
    </source>
</reference>
<dbReference type="STRING" id="4536.A0A0E0I4Z8"/>
<organism evidence="1">
    <name type="scientific">Oryza nivara</name>
    <name type="common">Indian wild rice</name>
    <name type="synonym">Oryza sativa f. spontanea</name>
    <dbReference type="NCBI Taxonomy" id="4536"/>
    <lineage>
        <taxon>Eukaryota</taxon>
        <taxon>Viridiplantae</taxon>
        <taxon>Streptophyta</taxon>
        <taxon>Embryophyta</taxon>
        <taxon>Tracheophyta</taxon>
        <taxon>Spermatophyta</taxon>
        <taxon>Magnoliopsida</taxon>
        <taxon>Liliopsida</taxon>
        <taxon>Poales</taxon>
        <taxon>Poaceae</taxon>
        <taxon>BOP clade</taxon>
        <taxon>Oryzoideae</taxon>
        <taxon>Oryzeae</taxon>
        <taxon>Oryzinae</taxon>
        <taxon>Oryza</taxon>
    </lineage>
</organism>
<dbReference type="PANTHER" id="PTHR33115">
    <property type="entry name" value="ARM REPEAT SUPERFAMILY PROTEIN"/>
    <property type="match status" value="1"/>
</dbReference>
<dbReference type="OMA" id="ELSIYMM"/>
<sequence>MCQHAQAKLTESDLKELCHTLREVLERIMNVEGAELEILIGLCAQICKVIPEEFVQELEGGQIKKRFMKRLVDALNANMNPGGHCSGIRRVIIELSIYMMECNSHYANCFNELRMMEALSMVEEMPSRAENYRIFLGDVGFMEYSIPLIALVDRAKELMGQQLVNALNAHMNPSVHSPSIRRVIVQHSIYLMEFNSFHVAHASDFSQMLDDGKLSMVTQDSWSTAHYFPLSWLEQNS</sequence>
<dbReference type="Proteomes" id="UP000006591">
    <property type="component" value="Chromosome 7"/>
</dbReference>
<dbReference type="eggNOG" id="ENOG502QRQI">
    <property type="taxonomic scope" value="Eukaryota"/>
</dbReference>
<dbReference type="EnsemblPlants" id="ONIVA07G24300.1">
    <property type="protein sequence ID" value="ONIVA07G24300.1"/>
    <property type="gene ID" value="ONIVA07G24300"/>
</dbReference>
<protein>
    <submittedName>
        <fullName evidence="1">Uncharacterized protein</fullName>
    </submittedName>
</protein>
<dbReference type="HOGENOM" id="CLU_102367_0_0_1"/>
<proteinExistence type="predicted"/>
<dbReference type="AlphaFoldDB" id="A0A0E0I4Z8"/>
<dbReference type="PANTHER" id="PTHR33115:SF11">
    <property type="entry name" value="OS07G0654700 PROTEIN"/>
    <property type="match status" value="1"/>
</dbReference>
<accession>A0A0E0I4Z8</accession>
<evidence type="ECO:0000313" key="2">
    <source>
        <dbReference type="Proteomes" id="UP000006591"/>
    </source>
</evidence>